<accession>A0ABV9DXS1</accession>
<evidence type="ECO:0000313" key="4">
    <source>
        <dbReference type="Proteomes" id="UP001595923"/>
    </source>
</evidence>
<dbReference type="CDD" id="cd08369">
    <property type="entry name" value="FMT_core"/>
    <property type="match status" value="1"/>
</dbReference>
<dbReference type="EMBL" id="JBHSFQ010000011">
    <property type="protein sequence ID" value="MFC4562838.1"/>
    <property type="molecule type" value="Genomic_DNA"/>
</dbReference>
<name>A0ABV9DXS1_9ACTN</name>
<evidence type="ECO:0000259" key="2">
    <source>
        <dbReference type="Pfam" id="PF00551"/>
    </source>
</evidence>
<sequence>MSTPLRIAVISSGPEEFSTIHAACTDSGHVPVAYLYGRSLRSGGPKLDDAGTTTASIVESLPQGMDLIVPGSTRGLAGTLQNYRPDVLIVFGFAWKLPRYVLDIPRLGAINIHVSLLPKYRGPAPLPWAIRNGDSTGGITVHRMDDDFDTGNILAQSGGIPLADDISWASYCVDAMPVVHKLVRASLTRVAAGHVGDPQDHSAATYAGFMEPEFSVVRWSDSARTIHNQVRTHRFMRSSEHPVAEIGGSWLRVMRTSIQPADGPSVTCGDGNPLWITESQAGRPPGGGQD</sequence>
<dbReference type="PANTHER" id="PTHR11138:SF5">
    <property type="entry name" value="METHIONYL-TRNA FORMYLTRANSFERASE, MITOCHONDRIAL"/>
    <property type="match status" value="1"/>
</dbReference>
<gene>
    <name evidence="3" type="ORF">ACFO4E_13305</name>
</gene>
<dbReference type="InterPro" id="IPR002376">
    <property type="entry name" value="Formyl_transf_N"/>
</dbReference>
<dbReference type="InterPro" id="IPR036477">
    <property type="entry name" value="Formyl_transf_N_sf"/>
</dbReference>
<dbReference type="Gene3D" id="3.40.50.12230">
    <property type="match status" value="1"/>
</dbReference>
<dbReference type="RefSeq" id="WP_378574372.1">
    <property type="nucleotide sequence ID" value="NZ_JBHSFQ010000011.1"/>
</dbReference>
<organism evidence="3 4">
    <name type="scientific">Nocardiopsis mangrovi</name>
    <dbReference type="NCBI Taxonomy" id="1179818"/>
    <lineage>
        <taxon>Bacteria</taxon>
        <taxon>Bacillati</taxon>
        <taxon>Actinomycetota</taxon>
        <taxon>Actinomycetes</taxon>
        <taxon>Streptosporangiales</taxon>
        <taxon>Nocardiopsidaceae</taxon>
        <taxon>Nocardiopsis</taxon>
    </lineage>
</organism>
<dbReference type="EC" id="2.1.2.9" evidence="3"/>
<dbReference type="Proteomes" id="UP001595923">
    <property type="component" value="Unassembled WGS sequence"/>
</dbReference>
<evidence type="ECO:0000313" key="3">
    <source>
        <dbReference type="EMBL" id="MFC4562838.1"/>
    </source>
</evidence>
<protein>
    <submittedName>
        <fullName evidence="3">Methionyl-tRNA formyltransferase</fullName>
        <ecNumber evidence="3">2.1.2.9</ecNumber>
    </submittedName>
</protein>
<keyword evidence="3" id="KW-0808">Transferase</keyword>
<dbReference type="Pfam" id="PF00551">
    <property type="entry name" value="Formyl_trans_N"/>
    <property type="match status" value="1"/>
</dbReference>
<keyword evidence="4" id="KW-1185">Reference proteome</keyword>
<dbReference type="PANTHER" id="PTHR11138">
    <property type="entry name" value="METHIONYL-TRNA FORMYLTRANSFERASE"/>
    <property type="match status" value="1"/>
</dbReference>
<feature type="region of interest" description="Disordered" evidence="1">
    <location>
        <begin position="261"/>
        <end position="290"/>
    </location>
</feature>
<comment type="caution">
    <text evidence="3">The sequence shown here is derived from an EMBL/GenBank/DDBJ whole genome shotgun (WGS) entry which is preliminary data.</text>
</comment>
<reference evidence="4" key="1">
    <citation type="journal article" date="2019" name="Int. J. Syst. Evol. Microbiol.">
        <title>The Global Catalogue of Microorganisms (GCM) 10K type strain sequencing project: providing services to taxonomists for standard genome sequencing and annotation.</title>
        <authorList>
            <consortium name="The Broad Institute Genomics Platform"/>
            <consortium name="The Broad Institute Genome Sequencing Center for Infectious Disease"/>
            <person name="Wu L."/>
            <person name="Ma J."/>
        </authorList>
    </citation>
    <scope>NUCLEOTIDE SEQUENCE [LARGE SCALE GENOMIC DNA]</scope>
    <source>
        <strain evidence="4">XZYJ18</strain>
    </source>
</reference>
<dbReference type="SUPFAM" id="SSF53328">
    <property type="entry name" value="Formyltransferase"/>
    <property type="match status" value="1"/>
</dbReference>
<evidence type="ECO:0000256" key="1">
    <source>
        <dbReference type="SAM" id="MobiDB-lite"/>
    </source>
</evidence>
<proteinExistence type="predicted"/>
<feature type="domain" description="Formyl transferase N-terminal" evidence="2">
    <location>
        <begin position="6"/>
        <end position="157"/>
    </location>
</feature>
<dbReference type="GO" id="GO:0004479">
    <property type="term" value="F:methionyl-tRNA formyltransferase activity"/>
    <property type="evidence" value="ECO:0007669"/>
    <property type="project" value="UniProtKB-EC"/>
</dbReference>